<accession>A0ABW4JR93</accession>
<dbReference type="EMBL" id="JBHUFA010000001">
    <property type="protein sequence ID" value="MFD1694620.1"/>
    <property type="molecule type" value="Genomic_DNA"/>
</dbReference>
<dbReference type="InterPro" id="IPR002509">
    <property type="entry name" value="NODB_dom"/>
</dbReference>
<dbReference type="Gene3D" id="3.20.20.370">
    <property type="entry name" value="Glycoside hydrolase/deacetylase"/>
    <property type="match status" value="1"/>
</dbReference>
<evidence type="ECO:0000256" key="4">
    <source>
        <dbReference type="ARBA" id="ARBA00022729"/>
    </source>
</evidence>
<keyword evidence="8" id="KW-1185">Reference proteome</keyword>
<comment type="similarity">
    <text evidence="2">Belongs to the polysaccharide deacetylase family.</text>
</comment>
<reference evidence="8" key="1">
    <citation type="journal article" date="2019" name="Int. J. Syst. Evol. Microbiol.">
        <title>The Global Catalogue of Microorganisms (GCM) 10K type strain sequencing project: providing services to taxonomists for standard genome sequencing and annotation.</title>
        <authorList>
            <consortium name="The Broad Institute Genomics Platform"/>
            <consortium name="The Broad Institute Genome Sequencing Center for Infectious Disease"/>
            <person name="Wu L."/>
            <person name="Ma J."/>
        </authorList>
    </citation>
    <scope>NUCLEOTIDE SEQUENCE [LARGE SCALE GENOMIC DNA]</scope>
    <source>
        <strain evidence="8">JCM 3369</strain>
    </source>
</reference>
<organism evidence="7 8">
    <name type="scientific">Roseibium aestuarii</name>
    <dbReference type="NCBI Taxonomy" id="2600299"/>
    <lineage>
        <taxon>Bacteria</taxon>
        <taxon>Pseudomonadati</taxon>
        <taxon>Pseudomonadota</taxon>
        <taxon>Alphaproteobacteria</taxon>
        <taxon>Hyphomicrobiales</taxon>
        <taxon>Stappiaceae</taxon>
        <taxon>Roseibium</taxon>
    </lineage>
</organism>
<dbReference type="InterPro" id="IPR011330">
    <property type="entry name" value="Glyco_hydro/deAcase_b/a-brl"/>
</dbReference>
<dbReference type="SUPFAM" id="SSF88713">
    <property type="entry name" value="Glycoside hydrolase/deacetylase"/>
    <property type="match status" value="1"/>
</dbReference>
<dbReference type="PANTHER" id="PTHR34216:SF7">
    <property type="entry name" value="POLY-BETA-1,6-N-ACETYL-D-GLUCOSAMINE N-DEACETYLASE"/>
    <property type="match status" value="1"/>
</dbReference>
<dbReference type="PROSITE" id="PS51677">
    <property type="entry name" value="NODB"/>
    <property type="match status" value="1"/>
</dbReference>
<sequence length="372" mass="41591">MTSRQRVYRQTLQVLEGTGLSRAVAPLTQGIGAVFMLHRVLPASSAAFQPNRHLEVTPEFLRATVERIRHNGYKIISLGEAVDLLKMGYGLDNEGTRYAVLTFDDGFRDNHDIAYPILKELGVPFTIFLTSGFLDRTSQVWWVALERLIATRSLLDLSGLPGAPESTLSCRSDEEKCVAFKRAVRWLTCDLREEAQREAIIVLAERHGLDLGALADELMMTWDDARRLAEDPLVTLGAHTHDHYALARLSPDEAAADIQRGIARMEEELGRRPKYFAYPYGFEAAAGPRDGEIAEAIGFRACLTTQPGVLRATHARNLMLLPRVSLNGHFQDEFMVDQYLTGMPFVLYDAAKWAASGFGLKPRISRLFPSTR</sequence>
<evidence type="ECO:0000256" key="5">
    <source>
        <dbReference type="ARBA" id="ARBA00032976"/>
    </source>
</evidence>
<feature type="domain" description="NodB homology" evidence="6">
    <location>
        <begin position="97"/>
        <end position="372"/>
    </location>
</feature>
<evidence type="ECO:0000256" key="3">
    <source>
        <dbReference type="ARBA" id="ARBA00020071"/>
    </source>
</evidence>
<evidence type="ECO:0000256" key="1">
    <source>
        <dbReference type="ARBA" id="ARBA00003236"/>
    </source>
</evidence>
<dbReference type="Proteomes" id="UP001597327">
    <property type="component" value="Unassembled WGS sequence"/>
</dbReference>
<keyword evidence="4" id="KW-0732">Signal</keyword>
<comment type="function">
    <text evidence="1">Is involved in generating a small heat-stable compound (Nod), an acylated oligomer of N-acetylglucosamine, that stimulates mitosis in various plant protoplasts.</text>
</comment>
<protein>
    <recommendedName>
        <fullName evidence="3">Chitooligosaccharide deacetylase</fullName>
    </recommendedName>
    <alternativeName>
        <fullName evidence="5">Nodulation protein B</fullName>
    </alternativeName>
</protein>
<name>A0ABW4JR93_9HYPH</name>
<evidence type="ECO:0000259" key="6">
    <source>
        <dbReference type="PROSITE" id="PS51677"/>
    </source>
</evidence>
<evidence type="ECO:0000313" key="8">
    <source>
        <dbReference type="Proteomes" id="UP001597327"/>
    </source>
</evidence>
<dbReference type="PANTHER" id="PTHR34216">
    <property type="match status" value="1"/>
</dbReference>
<dbReference type="InterPro" id="IPR051398">
    <property type="entry name" value="Polysacch_Deacetylase"/>
</dbReference>
<dbReference type="Pfam" id="PF01522">
    <property type="entry name" value="Polysacc_deac_1"/>
    <property type="match status" value="2"/>
</dbReference>
<evidence type="ECO:0000313" key="7">
    <source>
        <dbReference type="EMBL" id="MFD1694620.1"/>
    </source>
</evidence>
<dbReference type="CDD" id="cd10968">
    <property type="entry name" value="CE4_Mlr8448_like_5s"/>
    <property type="match status" value="1"/>
</dbReference>
<dbReference type="RefSeq" id="WP_149891546.1">
    <property type="nucleotide sequence ID" value="NZ_JBHUFA010000001.1"/>
</dbReference>
<gene>
    <name evidence="7" type="ORF">ACFSC7_03770</name>
</gene>
<proteinExistence type="inferred from homology"/>
<comment type="caution">
    <text evidence="7">The sequence shown here is derived from an EMBL/GenBank/DDBJ whole genome shotgun (WGS) entry which is preliminary data.</text>
</comment>
<evidence type="ECO:0000256" key="2">
    <source>
        <dbReference type="ARBA" id="ARBA00010973"/>
    </source>
</evidence>